<sequence>MTDQNIETSLGDDGVLLARIDMPGRRMNVFSLEMMDSLERLAERVEGDARVVAVVLASGKGAFLAGADLAMIRMFTERARTDTYAALVELCGRLGRIFRKLERSAKPFVAAVDGLALGGGLELCLGCHARVVSDRRGVLLGLPEIKLGLLPGAGGTQRLPRIVGARLGLEMLLRGEPLNAEAALECGLVDEIAPAGQLIERARARAKALRDTRKPWDVEGARFDSGALGLDRPGAEARIAQGLELAPAVLERYPAYRAIMDCVVQGWSMPMDAALANEMDIFVRLIQDAVAGNMVRSLFLDRQRSLKVLDGLPDAGAVRVGLAGEDSAGLGKALASAGLELVDPAELAPDDVAVLVDGRSGPVRATCVAYLDGRERAVIDPATGCRAGVWVAARSQHGRVVEVVSDGDPSARAAAYLIARSLRPDAVLVSVGLAPMLGELARLAYEAHARGLDEDGQVLAVALGAVTAQAEGRVTDEALLDSAAVVAGLVPACCGGPFTFLRQTGETEAAARLERARAVAPGLFGPACSLGEFFRGVRHGA</sequence>
<reference evidence="2" key="2">
    <citation type="journal article" date="2019" name="Chemistry">
        <title>Stereochemical Insights into the Anaerobic Degradation of 4-Iso-propylbenzoyl-CoA in the Denitrifying Bacterium Strain pCyN1.</title>
        <authorList>
            <person name="Christoffers J."/>
            <person name="Kuppers J."/>
            <person name="Becker P."/>
            <person name="Jarling R."/>
            <person name="Dorries M."/>
            <person name="Cakic N."/>
            <person name="Schmidtmann M."/>
            <person name="Rabus R."/>
            <person name="Wilkes H."/>
        </authorList>
    </citation>
    <scope>NUCLEOTIDE SEQUENCE</scope>
    <source>
        <strain evidence="2">PCyN1</strain>
    </source>
</reference>
<feature type="non-terminal residue" evidence="2">
    <location>
        <position position="541"/>
    </location>
</feature>
<dbReference type="InterPro" id="IPR029045">
    <property type="entry name" value="ClpP/crotonase-like_dom_sf"/>
</dbReference>
<dbReference type="InterPro" id="IPR050136">
    <property type="entry name" value="FA_oxidation_alpha_subunit"/>
</dbReference>
<dbReference type="PANTHER" id="PTHR43612">
    <property type="entry name" value="TRIFUNCTIONAL ENZYME SUBUNIT ALPHA"/>
    <property type="match status" value="1"/>
</dbReference>
<dbReference type="EMBL" id="MH286909">
    <property type="protein sequence ID" value="AZW07339.1"/>
    <property type="molecule type" value="Genomic_DNA"/>
</dbReference>
<dbReference type="Gene3D" id="3.90.226.10">
    <property type="entry name" value="2-enoyl-CoA Hydratase, Chain A, domain 1"/>
    <property type="match status" value="1"/>
</dbReference>
<evidence type="ECO:0000256" key="1">
    <source>
        <dbReference type="RuleBase" id="RU003707"/>
    </source>
</evidence>
<comment type="similarity">
    <text evidence="1">Belongs to the enoyl-CoA hydratase/isomerase family.</text>
</comment>
<dbReference type="GO" id="GO:0006635">
    <property type="term" value="P:fatty acid beta-oxidation"/>
    <property type="evidence" value="ECO:0007669"/>
    <property type="project" value="TreeGrafter"/>
</dbReference>
<dbReference type="PANTHER" id="PTHR43612:SF3">
    <property type="entry name" value="TRIFUNCTIONAL ENZYME SUBUNIT ALPHA, MITOCHONDRIAL"/>
    <property type="match status" value="1"/>
</dbReference>
<organism evidence="2">
    <name type="scientific">Aromatoleum aromaticum</name>
    <dbReference type="NCBI Taxonomy" id="551760"/>
    <lineage>
        <taxon>Bacteria</taxon>
        <taxon>Pseudomonadati</taxon>
        <taxon>Pseudomonadota</taxon>
        <taxon>Betaproteobacteria</taxon>
        <taxon>Rhodocyclales</taxon>
        <taxon>Rhodocyclaceae</taxon>
        <taxon>Aromatoleum</taxon>
    </lineage>
</organism>
<gene>
    <name evidence="2" type="primary">badk1</name>
</gene>
<protein>
    <submittedName>
        <fullName evidence="2">Putative 4-isopropyl-1-cyclohexene-1-carboxyl-CoA hydratase</fullName>
    </submittedName>
</protein>
<accession>A0A3Q9SXB8</accession>
<name>A0A3Q9SXB8_9RHOO</name>
<dbReference type="AlphaFoldDB" id="A0A3Q9SXB8"/>
<dbReference type="RefSeq" id="WP_168954084.1">
    <property type="nucleotide sequence ID" value="NZ_CP091977.1"/>
</dbReference>
<dbReference type="Pfam" id="PF00378">
    <property type="entry name" value="ECH_1"/>
    <property type="match status" value="1"/>
</dbReference>
<evidence type="ECO:0000313" key="2">
    <source>
        <dbReference type="EMBL" id="AZW07339.1"/>
    </source>
</evidence>
<dbReference type="GO" id="GO:0016509">
    <property type="term" value="F:long-chain (3S)-3-hydroxyacyl-CoA dehydrogenase (NAD+) activity"/>
    <property type="evidence" value="ECO:0007669"/>
    <property type="project" value="TreeGrafter"/>
</dbReference>
<proteinExistence type="inferred from homology"/>
<dbReference type="GO" id="GO:0004300">
    <property type="term" value="F:enoyl-CoA hydratase activity"/>
    <property type="evidence" value="ECO:0007669"/>
    <property type="project" value="TreeGrafter"/>
</dbReference>
<dbReference type="CDD" id="cd06558">
    <property type="entry name" value="crotonase-like"/>
    <property type="match status" value="1"/>
</dbReference>
<reference evidence="2" key="1">
    <citation type="submission" date="2018-05" db="EMBL/GenBank/DDBJ databases">
        <authorList>
            <person name="Doerries M."/>
            <person name="Becker P.O."/>
            <person name="Rabus R."/>
        </authorList>
    </citation>
    <scope>NUCLEOTIDE SEQUENCE</scope>
    <source>
        <strain evidence="2">PCyN1</strain>
    </source>
</reference>
<dbReference type="InterPro" id="IPR001753">
    <property type="entry name" value="Enoyl-CoA_hydra/iso"/>
</dbReference>
<dbReference type="PROSITE" id="PS00166">
    <property type="entry name" value="ENOYL_COA_HYDRATASE"/>
    <property type="match status" value="1"/>
</dbReference>
<dbReference type="SUPFAM" id="SSF52096">
    <property type="entry name" value="ClpP/crotonase"/>
    <property type="match status" value="1"/>
</dbReference>
<dbReference type="InterPro" id="IPR018376">
    <property type="entry name" value="Enoyl-CoA_hyd/isom_CS"/>
</dbReference>